<comment type="caution">
    <text evidence="2">The sequence shown here is derived from an EMBL/GenBank/DDBJ whole genome shotgun (WGS) entry which is preliminary data.</text>
</comment>
<protein>
    <recommendedName>
        <fullName evidence="1">Bacteriophage Mu GpT domain-containing protein</fullName>
    </recommendedName>
</protein>
<sequence>NFPDKLVYTLMGLSYHDTLGVCYDTAKFVEGSTSGGDDTGHDLGNGVAQYNGFLGNLTDTLLAAATRTDRDNAIAAFQQDLRIAKAMMLEITDDRGEPWHDDADPEDLIILCHPRAEFFVRTALEGAVINDTSNITVRSVGRIITTPRTEPFVANDDETFHYGTWWLFKINTPIKPMLFQRFGPRQSFPDSIPEADHEMLQALSSVEVQTIMRTGRDISETTFFDDDFLFGARVLYSAGFGMWQNAIKVDGDT</sequence>
<feature type="non-terminal residue" evidence="2">
    <location>
        <position position="1"/>
    </location>
</feature>
<evidence type="ECO:0000313" key="2">
    <source>
        <dbReference type="EMBL" id="KKN17432.1"/>
    </source>
</evidence>
<dbReference type="Pfam" id="PF10124">
    <property type="entry name" value="Mu-like_gpT"/>
    <property type="match status" value="1"/>
</dbReference>
<proteinExistence type="predicted"/>
<reference evidence="2" key="1">
    <citation type="journal article" date="2015" name="Nature">
        <title>Complex archaea that bridge the gap between prokaryotes and eukaryotes.</title>
        <authorList>
            <person name="Spang A."/>
            <person name="Saw J.H."/>
            <person name="Jorgensen S.L."/>
            <person name="Zaremba-Niedzwiedzka K."/>
            <person name="Martijn J."/>
            <person name="Lind A.E."/>
            <person name="van Eijk R."/>
            <person name="Schleper C."/>
            <person name="Guy L."/>
            <person name="Ettema T.J."/>
        </authorList>
    </citation>
    <scope>NUCLEOTIDE SEQUENCE</scope>
</reference>
<dbReference type="EMBL" id="LAZR01003521">
    <property type="protein sequence ID" value="KKN17432.1"/>
    <property type="molecule type" value="Genomic_DNA"/>
</dbReference>
<accession>A0A0F9NZ91</accession>
<name>A0A0F9NZ91_9ZZZZ</name>
<feature type="domain" description="Bacteriophage Mu GpT" evidence="1">
    <location>
        <begin position="153"/>
        <end position="249"/>
    </location>
</feature>
<evidence type="ECO:0000259" key="1">
    <source>
        <dbReference type="Pfam" id="PF10124"/>
    </source>
</evidence>
<dbReference type="InterPro" id="IPR018774">
    <property type="entry name" value="Phage_Mu_GpT"/>
</dbReference>
<organism evidence="2">
    <name type="scientific">marine sediment metagenome</name>
    <dbReference type="NCBI Taxonomy" id="412755"/>
    <lineage>
        <taxon>unclassified sequences</taxon>
        <taxon>metagenomes</taxon>
        <taxon>ecological metagenomes</taxon>
    </lineage>
</organism>
<dbReference type="AlphaFoldDB" id="A0A0F9NZ91"/>
<gene>
    <name evidence="2" type="ORF">LCGC14_0966020</name>
</gene>